<comment type="caution">
    <text evidence="1">The sequence shown here is derived from an EMBL/GenBank/DDBJ whole genome shotgun (WGS) entry which is preliminary data.</text>
</comment>
<dbReference type="GO" id="GO:0005737">
    <property type="term" value="C:cytoplasm"/>
    <property type="evidence" value="ECO:0007669"/>
    <property type="project" value="TreeGrafter"/>
</dbReference>
<dbReference type="GO" id="GO:1990189">
    <property type="term" value="F:protein N-terminal-serine acetyltransferase activity"/>
    <property type="evidence" value="ECO:0007669"/>
    <property type="project" value="TreeGrafter"/>
</dbReference>
<dbReference type="AlphaFoldDB" id="A0A369AQ32"/>
<dbReference type="InterPro" id="IPR051908">
    <property type="entry name" value="Ribosomal_N-acetyltransferase"/>
</dbReference>
<dbReference type="PANTHER" id="PTHR43441:SF11">
    <property type="entry name" value="RIBOSOMAL-PROTEIN-SERINE ACETYLTRANSFERASE"/>
    <property type="match status" value="1"/>
</dbReference>
<dbReference type="Pfam" id="PF13302">
    <property type="entry name" value="Acetyltransf_3"/>
    <property type="match status" value="1"/>
</dbReference>
<dbReference type="GeneID" id="63147253"/>
<protein>
    <submittedName>
        <fullName evidence="1">GNAT family N-acetyltransferase</fullName>
    </submittedName>
</protein>
<evidence type="ECO:0000313" key="2">
    <source>
        <dbReference type="Proteomes" id="UP000288197"/>
    </source>
</evidence>
<keyword evidence="2" id="KW-1185">Reference proteome</keyword>
<proteinExistence type="predicted"/>
<sequence length="183" mass="20995">MKHRLTLPVAENIFFVQPTIQMAEELFNLVDSDRKHLGKFLDFVELTKSVEDEADFLKMKITGEGLGTDRFFLIYYKDQLAGTIDLHMIDSKNKRAEIGYMIHSSFAGKGIMTKAVRKITEIAFDDLGLNKVAIIAIVENIASNKVAQKSGFEFIATLKEEQFLYGEFRDINRYALLKRDFEK</sequence>
<dbReference type="Gene3D" id="3.40.630.30">
    <property type="match status" value="1"/>
</dbReference>
<accession>A0A369AQ32</accession>
<dbReference type="InterPro" id="IPR016181">
    <property type="entry name" value="Acyl_CoA_acyltransferase"/>
</dbReference>
<keyword evidence="1" id="KW-0808">Transferase</keyword>
<dbReference type="InterPro" id="IPR000182">
    <property type="entry name" value="GNAT_dom"/>
</dbReference>
<dbReference type="PROSITE" id="PS51186">
    <property type="entry name" value="GNAT"/>
    <property type="match status" value="1"/>
</dbReference>
<dbReference type="PANTHER" id="PTHR43441">
    <property type="entry name" value="RIBOSOMAL-PROTEIN-SERINE ACETYLTRANSFERASE"/>
    <property type="match status" value="1"/>
</dbReference>
<dbReference type="GO" id="GO:0008999">
    <property type="term" value="F:protein-N-terminal-alanine acetyltransferase activity"/>
    <property type="evidence" value="ECO:0007669"/>
    <property type="project" value="TreeGrafter"/>
</dbReference>
<dbReference type="SUPFAM" id="SSF55729">
    <property type="entry name" value="Acyl-CoA N-acyltransferases (Nat)"/>
    <property type="match status" value="1"/>
</dbReference>
<evidence type="ECO:0000313" key="1">
    <source>
        <dbReference type="EMBL" id="RST99622.1"/>
    </source>
</evidence>
<name>A0A369AQ32_9ENTE</name>
<organism evidence="1 2">
    <name type="scientific">Vagococcus fluvialis</name>
    <dbReference type="NCBI Taxonomy" id="2738"/>
    <lineage>
        <taxon>Bacteria</taxon>
        <taxon>Bacillati</taxon>
        <taxon>Bacillota</taxon>
        <taxon>Bacilli</taxon>
        <taxon>Lactobacillales</taxon>
        <taxon>Enterococcaceae</taxon>
        <taxon>Vagococcus</taxon>
    </lineage>
</organism>
<dbReference type="Proteomes" id="UP000288197">
    <property type="component" value="Unassembled WGS sequence"/>
</dbReference>
<gene>
    <name evidence="1" type="ORF">CBF32_11305</name>
</gene>
<dbReference type="EMBL" id="NGJX01000014">
    <property type="protein sequence ID" value="RST99622.1"/>
    <property type="molecule type" value="Genomic_DNA"/>
</dbReference>
<dbReference type="CDD" id="cd04301">
    <property type="entry name" value="NAT_SF"/>
    <property type="match status" value="1"/>
</dbReference>
<dbReference type="OrthoDB" id="9784707at2"/>
<dbReference type="RefSeq" id="WP_114290322.1">
    <property type="nucleotide sequence ID" value="NZ_CP081461.1"/>
</dbReference>
<reference evidence="1 2" key="1">
    <citation type="submission" date="2017-05" db="EMBL/GenBank/DDBJ databases">
        <title>Vagococcus spp. assemblies.</title>
        <authorList>
            <person name="Gulvik C.A."/>
        </authorList>
    </citation>
    <scope>NUCLEOTIDE SEQUENCE [LARGE SCALE GENOMIC DNA]</scope>
    <source>
        <strain evidence="1 2">NCFB 2497</strain>
    </source>
</reference>